<evidence type="ECO:0000256" key="5">
    <source>
        <dbReference type="ARBA" id="ARBA00022676"/>
    </source>
</evidence>
<evidence type="ECO:0000256" key="10">
    <source>
        <dbReference type="PIRSR" id="PIRSR000460-1"/>
    </source>
</evidence>
<reference evidence="12 13" key="1">
    <citation type="submission" date="2018-08" db="EMBL/GenBank/DDBJ databases">
        <title>The first complete genome of Treponema rectale (CHPAT), a commensal spirochete of the bovine rectum.</title>
        <authorList>
            <person name="Staton G.J."/>
            <person name="Clegg S.R."/>
            <person name="Carter S.D."/>
            <person name="Radford A.D."/>
            <person name="Darby A."/>
            <person name="Hall N."/>
            <person name="Birtles R.J."/>
            <person name="Evans N.J."/>
        </authorList>
    </citation>
    <scope>NUCLEOTIDE SEQUENCE [LARGE SCALE GENOMIC DNA]</scope>
    <source>
        <strain evidence="12 13">CHPA</strain>
    </source>
</reference>
<dbReference type="InterPro" id="IPR000811">
    <property type="entry name" value="Glyco_trans_35"/>
</dbReference>
<evidence type="ECO:0000256" key="1">
    <source>
        <dbReference type="ARBA" id="ARBA00001275"/>
    </source>
</evidence>
<dbReference type="FunFam" id="3.40.50.2000:FF:000003">
    <property type="entry name" value="Alpha-1,4 glucan phosphorylase"/>
    <property type="match status" value="1"/>
</dbReference>
<evidence type="ECO:0000256" key="3">
    <source>
        <dbReference type="ARBA" id="ARBA00006047"/>
    </source>
</evidence>
<name>A0A7M1XNM7_9SPIR</name>
<comment type="function">
    <text evidence="9">Phosphorylase is an important allosteric enzyme in carbohydrate metabolism. Enzymes from different sources differ in their regulatory mechanisms and in their natural substrates. However, all known phosphorylases share catalytic and structural properties.</text>
</comment>
<dbReference type="PROSITE" id="PS00102">
    <property type="entry name" value="PHOSPHORYLASE"/>
    <property type="match status" value="1"/>
</dbReference>
<dbReference type="FunFam" id="3.40.50.2000:FF:000807">
    <property type="entry name" value="Alpha-glucan phosphorylase 2, cytosolic"/>
    <property type="match status" value="1"/>
</dbReference>
<comment type="function">
    <text evidence="11">Allosteric enzyme that catalyzes the rate-limiting step in glycogen catabolism, the phosphorolytic cleavage of glycogen to produce glucose-1-phosphate, and plays a central role in maintaining cellular and organismal glucose homeostasis.</text>
</comment>
<accession>A0A7M1XNM7</accession>
<dbReference type="Gene3D" id="3.40.50.2000">
    <property type="entry name" value="Glycogen Phosphorylase B"/>
    <property type="match status" value="2"/>
</dbReference>
<comment type="cofactor">
    <cofactor evidence="2 11">
        <name>pyridoxal 5'-phosphate</name>
        <dbReference type="ChEBI" id="CHEBI:597326"/>
    </cofactor>
</comment>
<dbReference type="Proteomes" id="UP000593591">
    <property type="component" value="Chromosome"/>
</dbReference>
<keyword evidence="5 11" id="KW-0328">Glycosyltransferase</keyword>
<dbReference type="GO" id="GO:0008184">
    <property type="term" value="F:glycogen phosphorylase activity"/>
    <property type="evidence" value="ECO:0007669"/>
    <property type="project" value="InterPro"/>
</dbReference>
<dbReference type="Pfam" id="PF00343">
    <property type="entry name" value="Phosphorylase"/>
    <property type="match status" value="1"/>
</dbReference>
<dbReference type="NCBIfam" id="TIGR02093">
    <property type="entry name" value="P_ylase"/>
    <property type="match status" value="1"/>
</dbReference>
<dbReference type="InterPro" id="IPR011833">
    <property type="entry name" value="Glycg_phsphrylas"/>
</dbReference>
<dbReference type="PANTHER" id="PTHR11468:SF3">
    <property type="entry name" value="GLYCOGEN PHOSPHORYLASE, LIVER FORM"/>
    <property type="match status" value="1"/>
</dbReference>
<evidence type="ECO:0000313" key="13">
    <source>
        <dbReference type="Proteomes" id="UP000593591"/>
    </source>
</evidence>
<evidence type="ECO:0000256" key="4">
    <source>
        <dbReference type="ARBA" id="ARBA00022533"/>
    </source>
</evidence>
<comment type="catalytic activity">
    <reaction evidence="1 11">
        <text>[(1-&gt;4)-alpha-D-glucosyl](n) + phosphate = [(1-&gt;4)-alpha-D-glucosyl](n-1) + alpha-D-glucose 1-phosphate</text>
        <dbReference type="Rhea" id="RHEA:41732"/>
        <dbReference type="Rhea" id="RHEA-COMP:9584"/>
        <dbReference type="Rhea" id="RHEA-COMP:9586"/>
        <dbReference type="ChEBI" id="CHEBI:15444"/>
        <dbReference type="ChEBI" id="CHEBI:43474"/>
        <dbReference type="ChEBI" id="CHEBI:58601"/>
        <dbReference type="EC" id="2.4.1.1"/>
    </reaction>
</comment>
<keyword evidence="6 11" id="KW-0808">Transferase</keyword>
<dbReference type="EC" id="2.4.1.1" evidence="11"/>
<evidence type="ECO:0000313" key="12">
    <source>
        <dbReference type="EMBL" id="QOS41193.1"/>
    </source>
</evidence>
<dbReference type="AlphaFoldDB" id="A0A7M1XNM7"/>
<dbReference type="PIRSF" id="PIRSF000460">
    <property type="entry name" value="Pprylas_GlgP"/>
    <property type="match status" value="1"/>
</dbReference>
<dbReference type="CDD" id="cd04300">
    <property type="entry name" value="GT35_Glycogen_Phosphorylase"/>
    <property type="match status" value="1"/>
</dbReference>
<dbReference type="EMBL" id="CP031517">
    <property type="protein sequence ID" value="QOS41193.1"/>
    <property type="molecule type" value="Genomic_DNA"/>
</dbReference>
<dbReference type="SUPFAM" id="SSF53756">
    <property type="entry name" value="UDP-Glycosyltransferase/glycogen phosphorylase"/>
    <property type="match status" value="1"/>
</dbReference>
<dbReference type="KEGG" id="trc:DYE49_01260"/>
<organism evidence="12 13">
    <name type="scientific">Treponema rectale</name>
    <dbReference type="NCBI Taxonomy" id="744512"/>
    <lineage>
        <taxon>Bacteria</taxon>
        <taxon>Pseudomonadati</taxon>
        <taxon>Spirochaetota</taxon>
        <taxon>Spirochaetia</taxon>
        <taxon>Spirochaetales</taxon>
        <taxon>Treponemataceae</taxon>
        <taxon>Treponema</taxon>
    </lineage>
</organism>
<evidence type="ECO:0000256" key="7">
    <source>
        <dbReference type="ARBA" id="ARBA00022898"/>
    </source>
</evidence>
<evidence type="ECO:0000256" key="9">
    <source>
        <dbReference type="ARBA" id="ARBA00025174"/>
    </source>
</evidence>
<keyword evidence="7 10" id="KW-0663">Pyridoxal phosphate</keyword>
<feature type="modified residue" description="N6-(pyridoxal phosphate)lysine" evidence="10">
    <location>
        <position position="656"/>
    </location>
</feature>
<dbReference type="GO" id="GO:0030170">
    <property type="term" value="F:pyridoxal phosphate binding"/>
    <property type="evidence" value="ECO:0007669"/>
    <property type="project" value="InterPro"/>
</dbReference>
<keyword evidence="4" id="KW-0021">Allosteric enzyme</keyword>
<evidence type="ECO:0000256" key="2">
    <source>
        <dbReference type="ARBA" id="ARBA00001933"/>
    </source>
</evidence>
<gene>
    <name evidence="12" type="ORF">DYE49_01260</name>
</gene>
<dbReference type="InterPro" id="IPR035090">
    <property type="entry name" value="Pyridoxal_P_attach_site"/>
</dbReference>
<evidence type="ECO:0000256" key="6">
    <source>
        <dbReference type="ARBA" id="ARBA00022679"/>
    </source>
</evidence>
<protein>
    <recommendedName>
        <fullName evidence="11">Alpha-1,4 glucan phosphorylase</fullName>
        <ecNumber evidence="11">2.4.1.1</ecNumber>
    </recommendedName>
</protein>
<dbReference type="PANTHER" id="PTHR11468">
    <property type="entry name" value="GLYCOGEN PHOSPHORYLASE"/>
    <property type="match status" value="1"/>
</dbReference>
<dbReference type="GO" id="GO:0005980">
    <property type="term" value="P:glycogen catabolic process"/>
    <property type="evidence" value="ECO:0007669"/>
    <property type="project" value="TreeGrafter"/>
</dbReference>
<sequence>MFQFKKGDNFKKDFIANFTDRCIEKYSRDPKDLDNHELYDILGTMVRDYANVLNKKCKEEVVQGDHKQLIYFSMEFLMGRLLSTNLFNLDVLEEVKDALHEMGIDYDALKNEEPDAGLGNGGLGRLAACFMDSIASLGIPGHGNTIRYEYGFFRQKIVNGQQQEYPDTWLTEGFPWEIRKPNDSCIVRFYGNPETYRNETGEIKWRTSNAYAVRAVPFDVPLIGKSNEVVNTLRLWYAEPCDEALPKNADFTYYLKFIRDITHGLYPDDSTEEGKLLRLRQQYFLVSAGMQTACNREIKLYGNLDHLYDHYIFQLNDTHPIMCIPELMRILMDEHDYGWDKAYEIVSKCFAFTNHTVMPEALEKWPCRYIGNVAPRVYMIIEEINRRVIQLMREKGVSEEAISHSKVIHNGNVNMCQLAIHVARSVNGVAGIHTEILKAQTFKDLYAQYPEKFNNKTNGISHRRFFLVANPRLSNYVESLIGDSFIYQPEDLNNLMKYAEGDNLEVYRKFNEIKYQNKLASLELIKKVSGIELDPNSIFDTQIKRLHAYKRQLLNVFHIIRLYQKLKADPNFEIYPHTYIFGAKAAPSYTYAKKIIELILAVSKTIEADPHVKKYIRTVFLENYDVSKAEVIIPASDISEQISLAGKEASGTSNMKFMMNGAVTLGTLDGANVEISNLVGKDNACIFGMKEEEVKKIKFENSYNPWDIYNEDPRIKEVMDSLVDGTFSSDKDQFRMIFDEIMYRNDEFMVLKDMDSYLLGCEKIESWYKDRDAWGKKCLINVAKSGWFSSDRTISEYNRDIWHLRKLH</sequence>
<evidence type="ECO:0000256" key="8">
    <source>
        <dbReference type="ARBA" id="ARBA00023277"/>
    </source>
</evidence>
<dbReference type="GO" id="GO:0005737">
    <property type="term" value="C:cytoplasm"/>
    <property type="evidence" value="ECO:0007669"/>
    <property type="project" value="TreeGrafter"/>
</dbReference>
<comment type="similarity">
    <text evidence="3 11">Belongs to the glycogen phosphorylase family.</text>
</comment>
<keyword evidence="8 11" id="KW-0119">Carbohydrate metabolism</keyword>
<evidence type="ECO:0000256" key="11">
    <source>
        <dbReference type="RuleBase" id="RU000587"/>
    </source>
</evidence>
<proteinExistence type="inferred from homology"/>